<sequence length="224" mass="23695">MNNTEQLIKIPSDSTGTAAVPSDPASASASAPSPSSFDPRADLAAAVELAGRTLAAVRPEQYDAPTPCEEFDVRRLSSHLVAVVRRISVIGRGEDPFGVPSFADEIPDGGWAAAWEPGAREVAEVWADPGVLGRQLRLPMGVLPGAAAAAVYTHELTVHTWDLARATGQDPEWDQALIERVIDVVRRALPAETRGGRIPFAEVVAVDAGAPAIDRLVAWAGRRP</sequence>
<organism evidence="3 4">
    <name type="scientific">Streptomyces lavendulae subsp. lavendulae</name>
    <dbReference type="NCBI Taxonomy" id="58340"/>
    <lineage>
        <taxon>Bacteria</taxon>
        <taxon>Bacillati</taxon>
        <taxon>Actinomycetota</taxon>
        <taxon>Actinomycetes</taxon>
        <taxon>Kitasatosporales</taxon>
        <taxon>Streptomycetaceae</taxon>
        <taxon>Streptomyces</taxon>
    </lineage>
</organism>
<dbReference type="EMBL" id="CP024985">
    <property type="protein sequence ID" value="ATZ22257.1"/>
    <property type="molecule type" value="Genomic_DNA"/>
</dbReference>
<dbReference type="RefSeq" id="WP_078950144.1">
    <property type="nucleotide sequence ID" value="NZ_CP024985.1"/>
</dbReference>
<proteinExistence type="predicted"/>
<dbReference type="GO" id="GO:0046872">
    <property type="term" value="F:metal ion binding"/>
    <property type="evidence" value="ECO:0007669"/>
    <property type="project" value="InterPro"/>
</dbReference>
<dbReference type="OrthoDB" id="5185819at2"/>
<dbReference type="GeneID" id="49381513"/>
<dbReference type="Gene3D" id="1.20.120.450">
    <property type="entry name" value="dinb family like domain"/>
    <property type="match status" value="1"/>
</dbReference>
<dbReference type="NCBIfam" id="TIGR03086">
    <property type="entry name" value="TIGR03086 family metal-binding protein"/>
    <property type="match status" value="1"/>
</dbReference>
<dbReference type="AlphaFoldDB" id="A0A2K8P683"/>
<protein>
    <recommendedName>
        <fullName evidence="2">Mycothiol-dependent maleylpyruvate isomerase metal-binding domain-containing protein</fullName>
    </recommendedName>
</protein>
<dbReference type="InterPro" id="IPR034660">
    <property type="entry name" value="DinB/YfiT-like"/>
</dbReference>
<dbReference type="Proteomes" id="UP000231791">
    <property type="component" value="Chromosome"/>
</dbReference>
<accession>A0A2K8P683</accession>
<name>A0A2K8P683_STRLA</name>
<dbReference type="InterPro" id="IPR024344">
    <property type="entry name" value="MDMPI_metal-binding"/>
</dbReference>
<dbReference type="SUPFAM" id="SSF109854">
    <property type="entry name" value="DinB/YfiT-like putative metalloenzymes"/>
    <property type="match status" value="1"/>
</dbReference>
<reference evidence="3 4" key="1">
    <citation type="submission" date="2017-11" db="EMBL/GenBank/DDBJ databases">
        <title>Complete genome sequence of Streptomyces lavendulae subsp. lavendulae CCM 3239 (formerly 'Streptomyces aureofaciens CCM 3239'), the producer of the angucycline-type antibiotic auricin.</title>
        <authorList>
            <person name="Busche T."/>
            <person name="Novakova R."/>
            <person name="Al'Dilaimi A."/>
            <person name="Homerova D."/>
            <person name="Feckova L."/>
            <person name="Rezuchova B."/>
            <person name="Mingyar E."/>
            <person name="Csolleiova D."/>
            <person name="Bekeova C."/>
            <person name="Winkler A."/>
            <person name="Sevcikova B."/>
            <person name="Kalinowski J."/>
            <person name="Kormanec J."/>
            <person name="Ruckert C."/>
        </authorList>
    </citation>
    <scope>NUCLEOTIDE SEQUENCE [LARGE SCALE GENOMIC DNA]</scope>
    <source>
        <strain evidence="3 4">CCM 3239</strain>
    </source>
</reference>
<feature type="domain" description="Mycothiol-dependent maleylpyruvate isomerase metal-binding" evidence="2">
    <location>
        <begin position="44"/>
        <end position="164"/>
    </location>
</feature>
<dbReference type="InterPro" id="IPR017520">
    <property type="entry name" value="CHP03086"/>
</dbReference>
<evidence type="ECO:0000256" key="1">
    <source>
        <dbReference type="SAM" id="MobiDB-lite"/>
    </source>
</evidence>
<dbReference type="NCBIfam" id="TIGR03083">
    <property type="entry name" value="maleylpyruvate isomerase family mycothiol-dependent enzyme"/>
    <property type="match status" value="1"/>
</dbReference>
<dbReference type="InterPro" id="IPR017517">
    <property type="entry name" value="Maleyloyr_isom"/>
</dbReference>
<evidence type="ECO:0000313" key="4">
    <source>
        <dbReference type="Proteomes" id="UP000231791"/>
    </source>
</evidence>
<evidence type="ECO:0000259" key="2">
    <source>
        <dbReference type="Pfam" id="PF11716"/>
    </source>
</evidence>
<evidence type="ECO:0000313" key="3">
    <source>
        <dbReference type="EMBL" id="ATZ22257.1"/>
    </source>
</evidence>
<feature type="compositionally biased region" description="Polar residues" evidence="1">
    <location>
        <begin position="1"/>
        <end position="17"/>
    </location>
</feature>
<feature type="compositionally biased region" description="Low complexity" evidence="1">
    <location>
        <begin position="18"/>
        <end position="38"/>
    </location>
</feature>
<dbReference type="Pfam" id="PF11716">
    <property type="entry name" value="MDMPI_N"/>
    <property type="match status" value="1"/>
</dbReference>
<keyword evidence="4" id="KW-1185">Reference proteome</keyword>
<feature type="region of interest" description="Disordered" evidence="1">
    <location>
        <begin position="1"/>
        <end position="39"/>
    </location>
</feature>
<gene>
    <name evidence="3" type="ORF">SLAV_01650</name>
</gene>
<dbReference type="KEGG" id="slx:SLAV_01650"/>